<dbReference type="Pfam" id="PF17667">
    <property type="entry name" value="Pkinase_fungal"/>
    <property type="match status" value="1"/>
</dbReference>
<sequence length="462" mass="52173">MLTPLAAGKVRVGMEIDAVIDDTVNVMLRNFNVAPDTLVPLVNPPTIASVHTQSRHYPLPQDRDRLPSNGQISPAKSIPLSKGLALPAGSNTHPSVQRPPRVRLRDREISSRRYHYRVVFKEYATTLRDERSLDNVLTALLHVITALQFIHAAGWVHRDISVGNLYWYGKGETGLIGDFEYARHKDTETSHLMRTGTPFFMAAEALADKYIFNVSSTKKVKTGPSFKIPTLEEYREVNDSRHADKAVFVYNPLHDLESLWWILVYVLFFNEAEENPCPDSQARQAQMNVLFSGEMHTTARKPFFENCDELPHALAYLASTFAAALEILREMAQFITSAYIEAERSYPDINSEYFSIHTSVMDALNTRQHREMLRSIQLVSVKQIIEPPADQPEVARRDGKAKAIHSLENADETEESRRKKLRSMGSSPNNEPNQPRGSNGVKKGVAARMKPRQKPKTKANNT</sequence>
<dbReference type="Gene3D" id="1.10.510.10">
    <property type="entry name" value="Transferase(Phosphotransferase) domain 1"/>
    <property type="match status" value="1"/>
</dbReference>
<evidence type="ECO:0000256" key="1">
    <source>
        <dbReference type="SAM" id="MobiDB-lite"/>
    </source>
</evidence>
<dbReference type="InterPro" id="IPR011009">
    <property type="entry name" value="Kinase-like_dom_sf"/>
</dbReference>
<dbReference type="EMBL" id="ML769395">
    <property type="protein sequence ID" value="KAE9407577.1"/>
    <property type="molecule type" value="Genomic_DNA"/>
</dbReference>
<protein>
    <recommendedName>
        <fullName evidence="2">Fungal-type protein kinase domain-containing protein</fullName>
    </recommendedName>
</protein>
<keyword evidence="4" id="KW-1185">Reference proteome</keyword>
<feature type="compositionally biased region" description="Polar residues" evidence="1">
    <location>
        <begin position="424"/>
        <end position="437"/>
    </location>
</feature>
<feature type="domain" description="Fungal-type protein kinase" evidence="2">
    <location>
        <begin position="102"/>
        <end position="266"/>
    </location>
</feature>
<proteinExistence type="predicted"/>
<evidence type="ECO:0000259" key="2">
    <source>
        <dbReference type="Pfam" id="PF17667"/>
    </source>
</evidence>
<gene>
    <name evidence="3" type="ORF">BT96DRAFT_107131</name>
</gene>
<evidence type="ECO:0000313" key="3">
    <source>
        <dbReference type="EMBL" id="KAE9407577.1"/>
    </source>
</evidence>
<dbReference type="SUPFAM" id="SSF56112">
    <property type="entry name" value="Protein kinase-like (PK-like)"/>
    <property type="match status" value="1"/>
</dbReference>
<name>A0A6A4IEQ9_9AGAR</name>
<dbReference type="AlphaFoldDB" id="A0A6A4IEQ9"/>
<dbReference type="InterPro" id="IPR040976">
    <property type="entry name" value="Pkinase_fungal"/>
</dbReference>
<accession>A0A6A4IEQ9</accession>
<dbReference type="Proteomes" id="UP000799118">
    <property type="component" value="Unassembled WGS sequence"/>
</dbReference>
<feature type="compositionally biased region" description="Basic residues" evidence="1">
    <location>
        <begin position="449"/>
        <end position="462"/>
    </location>
</feature>
<dbReference type="OrthoDB" id="3271139at2759"/>
<organism evidence="3 4">
    <name type="scientific">Gymnopus androsaceus JB14</name>
    <dbReference type="NCBI Taxonomy" id="1447944"/>
    <lineage>
        <taxon>Eukaryota</taxon>
        <taxon>Fungi</taxon>
        <taxon>Dikarya</taxon>
        <taxon>Basidiomycota</taxon>
        <taxon>Agaricomycotina</taxon>
        <taxon>Agaricomycetes</taxon>
        <taxon>Agaricomycetidae</taxon>
        <taxon>Agaricales</taxon>
        <taxon>Marasmiineae</taxon>
        <taxon>Omphalotaceae</taxon>
        <taxon>Gymnopus</taxon>
    </lineage>
</organism>
<evidence type="ECO:0000313" key="4">
    <source>
        <dbReference type="Proteomes" id="UP000799118"/>
    </source>
</evidence>
<feature type="region of interest" description="Disordered" evidence="1">
    <location>
        <begin position="389"/>
        <end position="462"/>
    </location>
</feature>
<reference evidence="3" key="1">
    <citation type="journal article" date="2019" name="Environ. Microbiol.">
        <title>Fungal ecological strategies reflected in gene transcription - a case study of two litter decomposers.</title>
        <authorList>
            <person name="Barbi F."/>
            <person name="Kohler A."/>
            <person name="Barry K."/>
            <person name="Baskaran P."/>
            <person name="Daum C."/>
            <person name="Fauchery L."/>
            <person name="Ihrmark K."/>
            <person name="Kuo A."/>
            <person name="LaButti K."/>
            <person name="Lipzen A."/>
            <person name="Morin E."/>
            <person name="Grigoriev I.V."/>
            <person name="Henrissat B."/>
            <person name="Lindahl B."/>
            <person name="Martin F."/>
        </authorList>
    </citation>
    <scope>NUCLEOTIDE SEQUENCE</scope>
    <source>
        <strain evidence="3">JB14</strain>
    </source>
</reference>
<feature type="region of interest" description="Disordered" evidence="1">
    <location>
        <begin position="52"/>
        <end position="104"/>
    </location>
</feature>